<sequence length="1574" mass="171459">MAFRAASVLLLLASGQAAVTHTRFVCGQQTQIFTSTSADAAGTAEFSEITTEDGKCNMIQNANVASVKFCGPGKLTLSRMTCSEHHDYKAQIVEHSASGGVRQRFHGAGAEGLISELAYHLVCYWVAVSTGILAMAGWAIGWIASRAARWREVGRVQFFRIHFALRAGRARVRGARGLPSARHRQRHQLASYLVVMRRGGGWLQHHGLLGRYSAGLRRCARMGDPCGAHGEADKAHHLPPRAGEAVDTCAAGASTVQRAVKAVRSSCFCHVRRRSHPDVFPDTKRATEESVPRPAAARCRMAHCCSGAGYGIDPNSAGMDSVGGTPSASTSSAPSSDQGTGVDPHQSGDHACFSHHFGCGESDTKIDFMDAFWQHPGMRGGAPQDVEALCSALKNVLDQYASRPTSAAPTRSRRKSKRQESKARTVEELSSKLAKALEDGKKGGWTAEKLVTTISDIIGTTGGTQQQPQQLPPRTGPRQEQRQQHHQEGRGDRGKEATASKAKGKLPRLGGYAKGQVLSANGLRHLIDDGKLDRLQEAILVVACADEVQALRDLARSSGIKKSLGVVTREDPAIEGVTNQKKWLRIDTECGRSAPLEELYITPLKDTVPEIPAVEVPKAAGSVAAAPTKETETIRITLVKRYASDETWKASMMTSIHSLWDASGVTRTYGFRALEGGEERCRTCFATVQAGKVPSILKQSGQAGLFAERLVCNGGRSAVEWVTQDADEDDRVYLSRVLRQVGNDANGLAFRRGGQAPLGWRLPDGTVPRVPDRALPWEIKGTPVDWSSADVTGFLEQNGFAEIAMMRPRWGKKGWVVKAKAPSGTKEASAYTIADGTVIHIVRDIRRQEGMVSRQLSARPGGVNKDLQEKEQKRKDAERAVEPWKYAQAPPDDAEEDMPPQTAPGAGGGAEAGAPVQSELAQRVAAIGSKREAPAQGGKEKSRRSFPASAMGFKTWDLGGTGDCFYRAVAAMAAIEDGRDSQQIETRIKQLAAKMRAESTNYIRSHELWKDTWVADTLSNTTLDDGAVPTCWKEWVDATARENRWVDEHAAAALSARVGRRIVVFVHDGGGWVKGWVISPPEPTQATTNQSKLAKARKKALEQPPLPVLLMDSHYVAMRKKRPEDVWPMEWGEAPNTPYAPNKLRGAGSDTDVGSWCKESHSSSQQGRTCGDIYPAGSPGREGRSSNSGATQSPRASLWYATGIRASQDKPWRQAGTSPPAPPSSASEGGVTSWCKQSASSASGSGGGRRRLRGKQAGSWRTSRPMPSIQEEAARDSDLRDISPTQPFVPRGPPQDRGEEEEEEGRVFGPATRFEHAEEKRRLRNSRRRGTAALPPQLGFRQPKATSWRCPVAGCSFVATGIFEHGQEARHYPGGFAPRRREAGEWNYDLMMRQKARHRKREHPDVDRRVFTTMRDRPAILVPKTEEEIRQQLGLGAGAEIPLSLKSHRCSRCQKWFPEFESRPQCAISITAHNEAEHAAARLELGAKFKTTRRKQKDLDLQRAATGVVCEPATGQAKKQYAARMYAALPPDAKKRRVERAAELQRHRKSRAQQSAADGHDGAPDAEAGRSGLE</sequence>
<dbReference type="PROSITE" id="PS50802">
    <property type="entry name" value="OTU"/>
    <property type="match status" value="1"/>
</dbReference>
<feature type="region of interest" description="Disordered" evidence="1">
    <location>
        <begin position="1132"/>
        <end position="1195"/>
    </location>
</feature>
<accession>A0ABN9PD10</accession>
<feature type="region of interest" description="Disordered" evidence="1">
    <location>
        <begin position="1209"/>
        <end position="1339"/>
    </location>
</feature>
<keyword evidence="5" id="KW-1185">Reference proteome</keyword>
<feature type="compositionally biased region" description="Low complexity" evidence="1">
    <location>
        <begin position="323"/>
        <end position="336"/>
    </location>
</feature>
<feature type="region of interest" description="Disordered" evidence="1">
    <location>
        <begin position="401"/>
        <end position="428"/>
    </location>
</feature>
<dbReference type="EMBL" id="CAUYUJ010000214">
    <property type="protein sequence ID" value="CAK0789280.1"/>
    <property type="molecule type" value="Genomic_DNA"/>
</dbReference>
<evidence type="ECO:0000256" key="2">
    <source>
        <dbReference type="SAM" id="SignalP"/>
    </source>
</evidence>
<dbReference type="Gene3D" id="3.90.70.80">
    <property type="match status" value="1"/>
</dbReference>
<evidence type="ECO:0000313" key="5">
    <source>
        <dbReference type="Proteomes" id="UP001189429"/>
    </source>
</evidence>
<organism evidence="4 5">
    <name type="scientific">Prorocentrum cordatum</name>
    <dbReference type="NCBI Taxonomy" id="2364126"/>
    <lineage>
        <taxon>Eukaryota</taxon>
        <taxon>Sar</taxon>
        <taxon>Alveolata</taxon>
        <taxon>Dinophyceae</taxon>
        <taxon>Prorocentrales</taxon>
        <taxon>Prorocentraceae</taxon>
        <taxon>Prorocentrum</taxon>
    </lineage>
</organism>
<feature type="compositionally biased region" description="Basic and acidic residues" evidence="1">
    <location>
        <begin position="477"/>
        <end position="498"/>
    </location>
</feature>
<feature type="region of interest" description="Disordered" evidence="1">
    <location>
        <begin position="852"/>
        <end position="946"/>
    </location>
</feature>
<feature type="chain" id="PRO_5047202866" description="OTU domain-containing protein" evidence="2">
    <location>
        <begin position="18"/>
        <end position="1574"/>
    </location>
</feature>
<feature type="compositionally biased region" description="Basic and acidic residues" evidence="1">
    <location>
        <begin position="418"/>
        <end position="428"/>
    </location>
</feature>
<evidence type="ECO:0000259" key="3">
    <source>
        <dbReference type="PROSITE" id="PS50802"/>
    </source>
</evidence>
<feature type="domain" description="OTU" evidence="3">
    <location>
        <begin position="953"/>
        <end position="1121"/>
    </location>
</feature>
<dbReference type="Proteomes" id="UP001189429">
    <property type="component" value="Unassembled WGS sequence"/>
</dbReference>
<feature type="region of interest" description="Disordered" evidence="1">
    <location>
        <begin position="316"/>
        <end position="347"/>
    </location>
</feature>
<proteinExistence type="predicted"/>
<evidence type="ECO:0000313" key="4">
    <source>
        <dbReference type="EMBL" id="CAK0789280.1"/>
    </source>
</evidence>
<feature type="region of interest" description="Disordered" evidence="1">
    <location>
        <begin position="1528"/>
        <end position="1574"/>
    </location>
</feature>
<evidence type="ECO:0000256" key="1">
    <source>
        <dbReference type="SAM" id="MobiDB-lite"/>
    </source>
</evidence>
<comment type="caution">
    <text evidence="4">The sequence shown here is derived from an EMBL/GenBank/DDBJ whole genome shotgun (WGS) entry which is preliminary data.</text>
</comment>
<gene>
    <name evidence="4" type="ORF">PCOR1329_LOCUS903</name>
</gene>
<reference evidence="4" key="1">
    <citation type="submission" date="2023-10" db="EMBL/GenBank/DDBJ databases">
        <authorList>
            <person name="Chen Y."/>
            <person name="Shah S."/>
            <person name="Dougan E. K."/>
            <person name="Thang M."/>
            <person name="Chan C."/>
        </authorList>
    </citation>
    <scope>NUCLEOTIDE SEQUENCE [LARGE SCALE GENOMIC DNA]</scope>
</reference>
<protein>
    <recommendedName>
        <fullName evidence="3">OTU domain-containing protein</fullName>
    </recommendedName>
</protein>
<name>A0ABN9PD10_9DINO</name>
<feature type="compositionally biased region" description="Polar residues" evidence="1">
    <location>
        <begin position="1185"/>
        <end position="1195"/>
    </location>
</feature>
<dbReference type="InterPro" id="IPR003323">
    <property type="entry name" value="OTU_dom"/>
</dbReference>
<feature type="region of interest" description="Disordered" evidence="1">
    <location>
        <begin position="459"/>
        <end position="508"/>
    </location>
</feature>
<feature type="signal peptide" evidence="2">
    <location>
        <begin position="1"/>
        <end position="17"/>
    </location>
</feature>
<feature type="compositionally biased region" description="Basic and acidic residues" evidence="1">
    <location>
        <begin position="1272"/>
        <end position="1281"/>
    </location>
</feature>
<dbReference type="CDD" id="cd22744">
    <property type="entry name" value="OTU"/>
    <property type="match status" value="1"/>
</dbReference>
<keyword evidence="2" id="KW-0732">Signal</keyword>
<feature type="compositionally biased region" description="Basic and acidic residues" evidence="1">
    <location>
        <begin position="866"/>
        <end position="882"/>
    </location>
</feature>